<reference evidence="1" key="1">
    <citation type="submission" date="2018-05" db="EMBL/GenBank/DDBJ databases">
        <authorList>
            <person name="Lanie J.A."/>
            <person name="Ng W.-L."/>
            <person name="Kazmierczak K.M."/>
            <person name="Andrzejewski T.M."/>
            <person name="Davidsen T.M."/>
            <person name="Wayne K.J."/>
            <person name="Tettelin H."/>
            <person name="Glass J.I."/>
            <person name="Rusch D."/>
            <person name="Podicherti R."/>
            <person name="Tsui H.-C.T."/>
            <person name="Winkler M.E."/>
        </authorList>
    </citation>
    <scope>NUCLEOTIDE SEQUENCE</scope>
</reference>
<gene>
    <name evidence="1" type="ORF">METZ01_LOCUS6426</name>
</gene>
<dbReference type="AlphaFoldDB" id="A0A381NG56"/>
<accession>A0A381NG56</accession>
<evidence type="ECO:0000313" key="1">
    <source>
        <dbReference type="EMBL" id="SUZ53572.1"/>
    </source>
</evidence>
<proteinExistence type="predicted"/>
<organism evidence="1">
    <name type="scientific">marine metagenome</name>
    <dbReference type="NCBI Taxonomy" id="408172"/>
    <lineage>
        <taxon>unclassified sequences</taxon>
        <taxon>metagenomes</taxon>
        <taxon>ecological metagenomes</taxon>
    </lineage>
</organism>
<protein>
    <submittedName>
        <fullName evidence="1">Uncharacterized protein</fullName>
    </submittedName>
</protein>
<sequence>MFWKKLVFMMFIRHHELVWITDRSLKL</sequence>
<dbReference type="EMBL" id="UINC01000336">
    <property type="protein sequence ID" value="SUZ53572.1"/>
    <property type="molecule type" value="Genomic_DNA"/>
</dbReference>
<name>A0A381NG56_9ZZZZ</name>